<sequence length="421" mass="46680">MKVHLFLQLFSYFIFFTLLAQSKTHPTDIQGLQHLKNAMNPNSISPGSCLSSWNFTLDPCDHIFTDRFTCGFRCDLIDSGFYRVTEISLDQAGYSGSLPTSLNLPHLEVLDMSFNSLSGSIPNSISNLTRLRRLSLSKNSVTGEITASIGTLLYLQELYLDNNKLTSSIPKSINRLVNLKRLELQQNNISGELPDLTQLKNLMFVDLSDNRLTGNVFTLFTSTFSNSIVELSARNNYLCGEFPLIIGELKFLQVLDLSHNLLSGVVPAALFQHPSLQQLTLSHNNLTFLQMPKDLEFGNKLIAVDLSCNNLHGGLPAFMAAMPELSTLNLEHNKFSGMIPLQYAVKVVGPKKATALFERLLLGWNYLYGPIPGPLLGLRPGSVNVSLVGNCLFMCPNALYICHGGNQKSFLDCKKFGPRIP</sequence>
<feature type="chain" id="PRO_5030035766" evidence="8">
    <location>
        <begin position="25"/>
        <end position="421"/>
    </location>
</feature>
<dbReference type="InterPro" id="IPR032675">
    <property type="entry name" value="LRR_dom_sf"/>
</dbReference>
<dbReference type="Pfam" id="PF23598">
    <property type="entry name" value="LRR_14"/>
    <property type="match status" value="1"/>
</dbReference>
<keyword evidence="5" id="KW-0677">Repeat</keyword>
<dbReference type="OMA" id="CDHIFSD"/>
<keyword evidence="2" id="KW-0433">Leucine-rich repeat</keyword>
<proteinExistence type="predicted"/>
<keyword evidence="12" id="KW-1185">Reference proteome</keyword>
<evidence type="ECO:0000313" key="11">
    <source>
        <dbReference type="EMBL" id="PHT84885.1"/>
    </source>
</evidence>
<accession>A0A1U8GRJ3</accession>
<comment type="subcellular location">
    <subcellularLocation>
        <location evidence="1">Membrane</location>
    </subcellularLocation>
</comment>
<dbReference type="PANTHER" id="PTHR48009:SF12">
    <property type="entry name" value="LEUCINE-RICH REPEAT RECEPTOR-LIKE PROTEIN KINASE PEPR2"/>
    <property type="match status" value="1"/>
</dbReference>
<dbReference type="Gene3D" id="3.80.10.10">
    <property type="entry name" value="Ribonuclease Inhibitor"/>
    <property type="match status" value="2"/>
</dbReference>
<dbReference type="InterPro" id="IPR003591">
    <property type="entry name" value="Leu-rich_rpt_typical-subtyp"/>
</dbReference>
<dbReference type="Pfam" id="PF13855">
    <property type="entry name" value="LRR_8"/>
    <property type="match status" value="1"/>
</dbReference>
<evidence type="ECO:0000259" key="10">
    <source>
        <dbReference type="Pfam" id="PF23598"/>
    </source>
</evidence>
<keyword evidence="7" id="KW-0472">Membrane</keyword>
<feature type="domain" description="Leucine-rich repeat-containing N-terminal plant-type" evidence="9">
    <location>
        <begin position="25"/>
        <end position="60"/>
    </location>
</feature>
<dbReference type="GO" id="GO:0016020">
    <property type="term" value="C:membrane"/>
    <property type="evidence" value="ECO:0007669"/>
    <property type="project" value="UniProtKB-SubCell"/>
</dbReference>
<evidence type="ECO:0000313" key="12">
    <source>
        <dbReference type="Proteomes" id="UP000222542"/>
    </source>
</evidence>
<gene>
    <name evidence="11" type="ORF">T459_13328</name>
</gene>
<dbReference type="PRINTS" id="PR00019">
    <property type="entry name" value="LEURICHRPT"/>
</dbReference>
<reference evidence="11 12" key="1">
    <citation type="journal article" date="2014" name="Nat. Genet.">
        <title>Genome sequence of the hot pepper provides insights into the evolution of pungency in Capsicum species.</title>
        <authorList>
            <person name="Kim S."/>
            <person name="Park M."/>
            <person name="Yeom S.I."/>
            <person name="Kim Y.M."/>
            <person name="Lee J.M."/>
            <person name="Lee H.A."/>
            <person name="Seo E."/>
            <person name="Choi J."/>
            <person name="Cheong K."/>
            <person name="Kim K.T."/>
            <person name="Jung K."/>
            <person name="Lee G.W."/>
            <person name="Oh S.K."/>
            <person name="Bae C."/>
            <person name="Kim S.B."/>
            <person name="Lee H.Y."/>
            <person name="Kim S.Y."/>
            <person name="Kim M.S."/>
            <person name="Kang B.C."/>
            <person name="Jo Y.D."/>
            <person name="Yang H.B."/>
            <person name="Jeong H.J."/>
            <person name="Kang W.H."/>
            <person name="Kwon J.K."/>
            <person name="Shin C."/>
            <person name="Lim J.Y."/>
            <person name="Park J.H."/>
            <person name="Huh J.H."/>
            <person name="Kim J.S."/>
            <person name="Kim B.D."/>
            <person name="Cohen O."/>
            <person name="Paran I."/>
            <person name="Suh M.C."/>
            <person name="Lee S.B."/>
            <person name="Kim Y.K."/>
            <person name="Shin Y."/>
            <person name="Noh S.J."/>
            <person name="Park J."/>
            <person name="Seo Y.S."/>
            <person name="Kwon S.Y."/>
            <person name="Kim H.A."/>
            <person name="Park J.M."/>
            <person name="Kim H.J."/>
            <person name="Choi S.B."/>
            <person name="Bosland P.W."/>
            <person name="Reeves G."/>
            <person name="Jo S.H."/>
            <person name="Lee B.W."/>
            <person name="Cho H.T."/>
            <person name="Choi H.S."/>
            <person name="Lee M.S."/>
            <person name="Yu Y."/>
            <person name="Do Choi Y."/>
            <person name="Park B.S."/>
            <person name="van Deynze A."/>
            <person name="Ashrafi H."/>
            <person name="Hill T."/>
            <person name="Kim W.T."/>
            <person name="Pai H.S."/>
            <person name="Ahn H.K."/>
            <person name="Yeam I."/>
            <person name="Giovannoni J.J."/>
            <person name="Rose J.K."/>
            <person name="Sorensen I."/>
            <person name="Lee S.J."/>
            <person name="Kim R.W."/>
            <person name="Choi I.Y."/>
            <person name="Choi B.S."/>
            <person name="Lim J.S."/>
            <person name="Lee Y.H."/>
            <person name="Choi D."/>
        </authorList>
    </citation>
    <scope>NUCLEOTIDE SEQUENCE [LARGE SCALE GENOMIC DNA]</scope>
    <source>
        <strain evidence="12">cv. CM334</strain>
    </source>
</reference>
<evidence type="ECO:0000259" key="9">
    <source>
        <dbReference type="Pfam" id="PF08263"/>
    </source>
</evidence>
<dbReference type="PANTHER" id="PTHR48009">
    <property type="entry name" value="LEUCINE-RICH REPEAT (LRR) FAMILY PROTEIN"/>
    <property type="match status" value="1"/>
</dbReference>
<dbReference type="InterPro" id="IPR055414">
    <property type="entry name" value="LRR_R13L4/SHOC2-like"/>
</dbReference>
<evidence type="ECO:0000256" key="5">
    <source>
        <dbReference type="ARBA" id="ARBA00022737"/>
    </source>
</evidence>
<dbReference type="InterPro" id="IPR013210">
    <property type="entry name" value="LRR_N_plant-typ"/>
</dbReference>
<keyword evidence="3" id="KW-0812">Transmembrane</keyword>
<protein>
    <submittedName>
        <fullName evidence="11">Uncharacterized protein</fullName>
    </submittedName>
</protein>
<dbReference type="Gramene" id="PHT84885">
    <property type="protein sequence ID" value="PHT84885"/>
    <property type="gene ID" value="T459_13328"/>
</dbReference>
<comment type="caution">
    <text evidence="11">The sequence shown here is derived from an EMBL/GenBank/DDBJ whole genome shotgun (WGS) entry which is preliminary data.</text>
</comment>
<evidence type="ECO:0000256" key="2">
    <source>
        <dbReference type="ARBA" id="ARBA00022614"/>
    </source>
</evidence>
<dbReference type="FunFam" id="3.80.10.10:FF:000400">
    <property type="entry name" value="Nuclear pore complex protein NUP107"/>
    <property type="match status" value="1"/>
</dbReference>
<evidence type="ECO:0000256" key="7">
    <source>
        <dbReference type="ARBA" id="ARBA00023136"/>
    </source>
</evidence>
<dbReference type="GO" id="GO:0050832">
    <property type="term" value="P:defense response to fungus"/>
    <property type="evidence" value="ECO:0007669"/>
    <property type="project" value="UniProtKB-ARBA"/>
</dbReference>
<dbReference type="AlphaFoldDB" id="A0A1U8GRJ3"/>
<dbReference type="SUPFAM" id="SSF52058">
    <property type="entry name" value="L domain-like"/>
    <property type="match status" value="1"/>
</dbReference>
<organism evidence="11 12">
    <name type="scientific">Capsicum annuum</name>
    <name type="common">Capsicum pepper</name>
    <dbReference type="NCBI Taxonomy" id="4072"/>
    <lineage>
        <taxon>Eukaryota</taxon>
        <taxon>Viridiplantae</taxon>
        <taxon>Streptophyta</taxon>
        <taxon>Embryophyta</taxon>
        <taxon>Tracheophyta</taxon>
        <taxon>Spermatophyta</taxon>
        <taxon>Magnoliopsida</taxon>
        <taxon>eudicotyledons</taxon>
        <taxon>Gunneridae</taxon>
        <taxon>Pentapetalae</taxon>
        <taxon>asterids</taxon>
        <taxon>lamiids</taxon>
        <taxon>Solanales</taxon>
        <taxon>Solanaceae</taxon>
        <taxon>Solanoideae</taxon>
        <taxon>Capsiceae</taxon>
        <taxon>Capsicum</taxon>
    </lineage>
</organism>
<dbReference type="InterPro" id="IPR053213">
    <property type="entry name" value="RLP29"/>
</dbReference>
<name>A0A1U8GRJ3_CAPAN</name>
<reference evidence="11 12" key="2">
    <citation type="journal article" date="2017" name="Genome Biol.">
        <title>New reference genome sequences of hot pepper reveal the massive evolution of plant disease-resistance genes by retroduplication.</title>
        <authorList>
            <person name="Kim S."/>
            <person name="Park J."/>
            <person name="Yeom S.I."/>
            <person name="Kim Y.M."/>
            <person name="Seo E."/>
            <person name="Kim K.T."/>
            <person name="Kim M.S."/>
            <person name="Lee J.M."/>
            <person name="Cheong K."/>
            <person name="Shin H.S."/>
            <person name="Kim S.B."/>
            <person name="Han K."/>
            <person name="Lee J."/>
            <person name="Park M."/>
            <person name="Lee H.A."/>
            <person name="Lee H.Y."/>
            <person name="Lee Y."/>
            <person name="Oh S."/>
            <person name="Lee J.H."/>
            <person name="Choi E."/>
            <person name="Choi E."/>
            <person name="Lee S.E."/>
            <person name="Jeon J."/>
            <person name="Kim H."/>
            <person name="Choi G."/>
            <person name="Song H."/>
            <person name="Lee J."/>
            <person name="Lee S.C."/>
            <person name="Kwon J.K."/>
            <person name="Lee H.Y."/>
            <person name="Koo N."/>
            <person name="Hong Y."/>
            <person name="Kim R.W."/>
            <person name="Kang W.H."/>
            <person name="Huh J.H."/>
            <person name="Kang B.C."/>
            <person name="Yang T.J."/>
            <person name="Lee Y.H."/>
            <person name="Bennetzen J.L."/>
            <person name="Choi D."/>
        </authorList>
    </citation>
    <scope>NUCLEOTIDE SEQUENCE [LARGE SCALE GENOMIC DNA]</scope>
    <source>
        <strain evidence="12">cv. CM334</strain>
    </source>
</reference>
<evidence type="ECO:0000256" key="4">
    <source>
        <dbReference type="ARBA" id="ARBA00022729"/>
    </source>
</evidence>
<keyword evidence="4 8" id="KW-0732">Signal</keyword>
<dbReference type="SMR" id="A0A1U8GRJ3"/>
<dbReference type="SMART" id="SM00369">
    <property type="entry name" value="LRR_TYP"/>
    <property type="match status" value="5"/>
</dbReference>
<evidence type="ECO:0000256" key="8">
    <source>
        <dbReference type="SAM" id="SignalP"/>
    </source>
</evidence>
<dbReference type="Proteomes" id="UP000222542">
    <property type="component" value="Unassembled WGS sequence"/>
</dbReference>
<dbReference type="PROSITE" id="PS51450">
    <property type="entry name" value="LRR"/>
    <property type="match status" value="1"/>
</dbReference>
<evidence type="ECO:0000256" key="3">
    <source>
        <dbReference type="ARBA" id="ARBA00022692"/>
    </source>
</evidence>
<evidence type="ECO:0000256" key="1">
    <source>
        <dbReference type="ARBA" id="ARBA00004370"/>
    </source>
</evidence>
<dbReference type="EMBL" id="AYRZ02000004">
    <property type="protein sequence ID" value="PHT84885.1"/>
    <property type="molecule type" value="Genomic_DNA"/>
</dbReference>
<dbReference type="InterPro" id="IPR001611">
    <property type="entry name" value="Leu-rich_rpt"/>
</dbReference>
<evidence type="ECO:0000256" key="6">
    <source>
        <dbReference type="ARBA" id="ARBA00022989"/>
    </source>
</evidence>
<feature type="domain" description="Disease resistance R13L4/SHOC-2-like LRR" evidence="10">
    <location>
        <begin position="98"/>
        <end position="210"/>
    </location>
</feature>
<keyword evidence="6" id="KW-1133">Transmembrane helix</keyword>
<feature type="signal peptide" evidence="8">
    <location>
        <begin position="1"/>
        <end position="24"/>
    </location>
</feature>
<dbReference type="Pfam" id="PF08263">
    <property type="entry name" value="LRRNT_2"/>
    <property type="match status" value="1"/>
</dbReference>